<dbReference type="Proteomes" id="UP000587942">
    <property type="component" value="Unassembled WGS sequence"/>
</dbReference>
<name>A0A846TET0_9BACI</name>
<evidence type="ECO:0000313" key="2">
    <source>
        <dbReference type="Proteomes" id="UP000587942"/>
    </source>
</evidence>
<dbReference type="EMBL" id="JAAVUM010000002">
    <property type="protein sequence ID" value="NKE04694.1"/>
    <property type="molecule type" value="Genomic_DNA"/>
</dbReference>
<gene>
    <name evidence="1" type="ORF">GWK17_04275</name>
</gene>
<sequence>MNVESHGNQTIQQEQMFNLIKKTYENGNMEKMTISELMEQLKIDLQGVLAK</sequence>
<evidence type="ECO:0000313" key="1">
    <source>
        <dbReference type="EMBL" id="NKE04694.1"/>
    </source>
</evidence>
<comment type="caution">
    <text evidence="1">The sequence shown here is derived from an EMBL/GenBank/DDBJ whole genome shotgun (WGS) entry which is preliminary data.</text>
</comment>
<dbReference type="InterPro" id="IPR058930">
    <property type="entry name" value="YwzD"/>
</dbReference>
<reference evidence="1 2" key="1">
    <citation type="submission" date="2020-03" db="EMBL/GenBank/DDBJ databases">
        <authorList>
            <person name="Sun Q."/>
        </authorList>
    </citation>
    <scope>NUCLEOTIDE SEQUENCE [LARGE SCALE GENOMIC DNA]</scope>
    <source>
        <strain evidence="1 2">KACC 21451</strain>
    </source>
</reference>
<organism evidence="1 2">
    <name type="scientific">Mesobacillus selenatarsenatis</name>
    <dbReference type="NCBI Taxonomy" id="388741"/>
    <lineage>
        <taxon>Bacteria</taxon>
        <taxon>Bacillati</taxon>
        <taxon>Bacillota</taxon>
        <taxon>Bacilli</taxon>
        <taxon>Bacillales</taxon>
        <taxon>Bacillaceae</taxon>
        <taxon>Mesobacillus</taxon>
    </lineage>
</organism>
<dbReference type="RefSeq" id="WP_167831182.1">
    <property type="nucleotide sequence ID" value="NZ_JAAVUM010000002.1"/>
</dbReference>
<proteinExistence type="predicted"/>
<dbReference type="AlphaFoldDB" id="A0A846TET0"/>
<accession>A0A846TET0</accession>
<dbReference type="Pfam" id="PF26162">
    <property type="entry name" value="YwzD"/>
    <property type="match status" value="1"/>
</dbReference>
<protein>
    <submittedName>
        <fullName evidence="1">Uncharacterized protein</fullName>
    </submittedName>
</protein>